<dbReference type="SUPFAM" id="SSF63817">
    <property type="entry name" value="Sortase"/>
    <property type="match status" value="1"/>
</dbReference>
<name>E1ICI6_9CHLR</name>
<dbReference type="Proteomes" id="UP000054010">
    <property type="component" value="Unassembled WGS sequence"/>
</dbReference>
<comment type="caution">
    <text evidence="3">The sequence shown here is derived from an EMBL/GenBank/DDBJ whole genome shotgun (WGS) entry which is preliminary data.</text>
</comment>
<dbReference type="STRING" id="765420.OSCT_1037"/>
<feature type="signal peptide" evidence="2">
    <location>
        <begin position="1"/>
        <end position="23"/>
    </location>
</feature>
<dbReference type="OrthoDB" id="144348at2"/>
<dbReference type="NCBIfam" id="TIGR01076">
    <property type="entry name" value="sortase_fam"/>
    <property type="match status" value="1"/>
</dbReference>
<organism evidence="3 4">
    <name type="scientific">Oscillochloris trichoides DG-6</name>
    <dbReference type="NCBI Taxonomy" id="765420"/>
    <lineage>
        <taxon>Bacteria</taxon>
        <taxon>Bacillati</taxon>
        <taxon>Chloroflexota</taxon>
        <taxon>Chloroflexia</taxon>
        <taxon>Chloroflexales</taxon>
        <taxon>Chloroflexineae</taxon>
        <taxon>Oscillochloridaceae</taxon>
        <taxon>Oscillochloris</taxon>
    </lineage>
</organism>
<evidence type="ECO:0000256" key="1">
    <source>
        <dbReference type="ARBA" id="ARBA00022801"/>
    </source>
</evidence>
<evidence type="ECO:0000313" key="4">
    <source>
        <dbReference type="Proteomes" id="UP000054010"/>
    </source>
</evidence>
<accession>E1ICI6</accession>
<keyword evidence="2" id="KW-0732">Signal</keyword>
<dbReference type="EMBL" id="ADVR01000026">
    <property type="protein sequence ID" value="EFO81114.1"/>
    <property type="molecule type" value="Genomic_DNA"/>
</dbReference>
<dbReference type="AlphaFoldDB" id="E1ICI6"/>
<keyword evidence="1" id="KW-0378">Hydrolase</keyword>
<dbReference type="InterPro" id="IPR005754">
    <property type="entry name" value="Sortase"/>
</dbReference>
<dbReference type="Gene3D" id="2.40.260.10">
    <property type="entry name" value="Sortase"/>
    <property type="match status" value="1"/>
</dbReference>
<keyword evidence="4" id="KW-1185">Reference proteome</keyword>
<dbReference type="Pfam" id="PF04203">
    <property type="entry name" value="Sortase"/>
    <property type="match status" value="1"/>
</dbReference>
<protein>
    <submittedName>
        <fullName evidence="3">Sortase family protein</fullName>
    </submittedName>
</protein>
<dbReference type="GO" id="GO:0016787">
    <property type="term" value="F:hydrolase activity"/>
    <property type="evidence" value="ECO:0007669"/>
    <property type="project" value="UniProtKB-KW"/>
</dbReference>
<feature type="chain" id="PRO_5003146926" evidence="2">
    <location>
        <begin position="24"/>
        <end position="350"/>
    </location>
</feature>
<evidence type="ECO:0000313" key="3">
    <source>
        <dbReference type="EMBL" id="EFO81114.1"/>
    </source>
</evidence>
<dbReference type="InterPro" id="IPR023365">
    <property type="entry name" value="Sortase_dom-sf"/>
</dbReference>
<gene>
    <name evidence="3" type="ORF">OSCT_1037</name>
</gene>
<proteinExistence type="predicted"/>
<dbReference type="eggNOG" id="COG3764">
    <property type="taxonomic scope" value="Bacteria"/>
</dbReference>
<reference evidence="3 4" key="1">
    <citation type="journal article" date="2011" name="J. Bacteriol.">
        <title>Draft genome sequence of the anoxygenic filamentous phototrophic bacterium Oscillochloris trichoides subsp. DG-6.</title>
        <authorList>
            <person name="Kuznetsov B.B."/>
            <person name="Ivanovsky R.N."/>
            <person name="Keppen O.I."/>
            <person name="Sukhacheva M.V."/>
            <person name="Bumazhkin B.K."/>
            <person name="Patutina E.O."/>
            <person name="Beletsky A.V."/>
            <person name="Mardanov A.V."/>
            <person name="Baslerov R.V."/>
            <person name="Panteleeva A.N."/>
            <person name="Kolganova T.V."/>
            <person name="Ravin N.V."/>
            <person name="Skryabin K.G."/>
        </authorList>
    </citation>
    <scope>NUCLEOTIDE SEQUENCE [LARGE SCALE GENOMIC DNA]</scope>
    <source>
        <strain evidence="3 4">DG-6</strain>
    </source>
</reference>
<dbReference type="HOGENOM" id="CLU_791886_0_0_0"/>
<evidence type="ECO:0000256" key="2">
    <source>
        <dbReference type="SAM" id="SignalP"/>
    </source>
</evidence>
<sequence length="350" mass="38597">MRQIVLLLTLCTLLLISTPTARANTAAGKPVFFPETGHTLAYSFRDFYDRQGGLAIIGLPLSEVFLEDGRPVQYFERARLEWHADLGITLAGLLGHWVAEGRTTEPAFLRADAAPPGDTYFTETGHSLGGVFRDFWLGNGGLATFGYPISEPFVETNPQDGQDYTVQYFERARFEYHPANPAPYQVQLGHLGRQYLAAHPAPEWAIAPVQSAAQAWDALRPTHIRIPRIGLNTDVVSTGYSQGAWDVPRYTAAHYWPISAYPGTAGNIILAGHVGYRGIIFNQLPNIAVGDTISVNAGGQEHRYRVAEVLTLLPEETWVMQPTPTETLTMITCVPIGVYSHRLIVRAVPE</sequence>